<evidence type="ECO:0000313" key="2">
    <source>
        <dbReference type="Proteomes" id="UP001165565"/>
    </source>
</evidence>
<organism evidence="1 2">
    <name type="scientific">Sphingomonas lycopersici</name>
    <dbReference type="NCBI Taxonomy" id="2951807"/>
    <lineage>
        <taxon>Bacteria</taxon>
        <taxon>Pseudomonadati</taxon>
        <taxon>Pseudomonadota</taxon>
        <taxon>Alphaproteobacteria</taxon>
        <taxon>Sphingomonadales</taxon>
        <taxon>Sphingomonadaceae</taxon>
        <taxon>Sphingomonas</taxon>
    </lineage>
</organism>
<sequence length="169" mass="18937">MTRAPTGKATASVVIARSLNAARNLEGRPLLAIVADEDNWNDYGLRHYADLFILTEDGEETRVNLRIMFVGWDNARDYIKSVVSAESPIRPIEQVGVSFCSLQSEATQYRQLVEVLGFENTVFALRSMHDAVLANLEQEDADVIALTLTEDFHLGMIRNAGRYTAYRRG</sequence>
<dbReference type="EMBL" id="JANFAV010000024">
    <property type="protein sequence ID" value="MCW6537514.1"/>
    <property type="molecule type" value="Genomic_DNA"/>
</dbReference>
<protein>
    <submittedName>
        <fullName evidence="1">Uncharacterized protein</fullName>
    </submittedName>
</protein>
<reference evidence="1" key="1">
    <citation type="submission" date="2022-06" db="EMBL/GenBank/DDBJ databases">
        <title>Sphingomonas sp. nov. isolated from rhizosphere soil of tomato.</title>
        <authorList>
            <person name="Dong H."/>
            <person name="Gao R."/>
        </authorList>
    </citation>
    <scope>NUCLEOTIDE SEQUENCE</scope>
    <source>
        <strain evidence="1">MMSM24</strain>
    </source>
</reference>
<name>A0AA42CSQ0_9SPHN</name>
<gene>
    <name evidence="1" type="ORF">NEE01_22265</name>
</gene>
<keyword evidence="2" id="KW-1185">Reference proteome</keyword>
<dbReference type="Proteomes" id="UP001165565">
    <property type="component" value="Unassembled WGS sequence"/>
</dbReference>
<dbReference type="AlphaFoldDB" id="A0AA42CSQ0"/>
<comment type="caution">
    <text evidence="1">The sequence shown here is derived from an EMBL/GenBank/DDBJ whole genome shotgun (WGS) entry which is preliminary data.</text>
</comment>
<accession>A0AA42CSQ0</accession>
<dbReference type="RefSeq" id="WP_265271604.1">
    <property type="nucleotide sequence ID" value="NZ_JANFAV010000024.1"/>
</dbReference>
<proteinExistence type="predicted"/>
<evidence type="ECO:0000313" key="1">
    <source>
        <dbReference type="EMBL" id="MCW6537514.1"/>
    </source>
</evidence>